<name>A0A263BUG3_9BACI</name>
<protein>
    <recommendedName>
        <fullName evidence="7">SSD domain-containing protein</fullName>
    </recommendedName>
</protein>
<dbReference type="SUPFAM" id="SSF82866">
    <property type="entry name" value="Multidrug efflux transporter AcrB transmembrane domain"/>
    <property type="match status" value="2"/>
</dbReference>
<evidence type="ECO:0000313" key="9">
    <source>
        <dbReference type="Proteomes" id="UP000217083"/>
    </source>
</evidence>
<dbReference type="GO" id="GO:0005886">
    <property type="term" value="C:plasma membrane"/>
    <property type="evidence" value="ECO:0007669"/>
    <property type="project" value="UniProtKB-SubCell"/>
</dbReference>
<sequence>MKNPFNIIGKLTYTYRKSIVLLWIILVAALFIFSIKLPDRLHGSGFEMDSEFQQVSDALIEEFDYPASTAIIYLEGNGVSPEDEEYKNHVASTIEKVLKHEAINKVVSPYESPGMIKGNEAFILVMFDEVASDVIDEVNYLKENVTSSENVNTMLTGSPVVMEDMNKASQDDLFQAEMIGVPAALFILLLAFGGLVAAALPLIIGMLSVLITMAVIYFIGGQLQLSVFVLNTVPMIGLALGIDFALLLVNRFREELQQKNIKDAIIKSVETAGKAIAFSGLCVFVGLSGMLFINISIFKSIGIGAMVVVFVSVTCALTFLPAVLAILGEKVNRFTILKVSNKENNWWKNFASFVMKRPIIVLVTTTIVLVFSVIPVMQSNLIVPEEDSLPESFPSRVALEKYIDAFGEYTIPSAILIVESEDEIMVESELTKLQQLTDELMQDSKVEKVESVFNITSLSVPELAHLSNDEQFMNNLSTIVNGNQTVVKVFLNVDSASKEAKEWIHEWKNYKGDLNVSFGGESKFYEEIYEEIMTKAPIGLLVVLISTYFLLLIAFKSIILPLKAIIMNVLSLTATFGILVIIFQGDYFYNVEGIYLIIPVFIFCLVFGLSMDYEVFLISRIQEYYEETKDNDYATLMGLTVTSKIITSAALIMIVITGAFAFTDIIPVKQMGLGIAIAIFLDATIVRMLLVPSLMKLMGKWNWWMPAFLQRKEKAVSTNSVERSL</sequence>
<keyword evidence="4 6" id="KW-1133">Transmembrane helix</keyword>
<dbReference type="AlphaFoldDB" id="A0A263BUG3"/>
<comment type="caution">
    <text evidence="8">The sequence shown here is derived from an EMBL/GenBank/DDBJ whole genome shotgun (WGS) entry which is preliminary data.</text>
</comment>
<accession>A0A263BUG3</accession>
<organism evidence="8 9">
    <name type="scientific">Lottiidibacillus patelloidae</name>
    <dbReference type="NCBI Taxonomy" id="2670334"/>
    <lineage>
        <taxon>Bacteria</taxon>
        <taxon>Bacillati</taxon>
        <taxon>Bacillota</taxon>
        <taxon>Bacilli</taxon>
        <taxon>Bacillales</taxon>
        <taxon>Bacillaceae</taxon>
        <taxon>Lottiidibacillus</taxon>
    </lineage>
</organism>
<feature type="transmembrane region" description="Helical" evidence="6">
    <location>
        <begin position="186"/>
        <end position="219"/>
    </location>
</feature>
<reference evidence="8 9" key="2">
    <citation type="submission" date="2017-09" db="EMBL/GenBank/DDBJ databases">
        <title>Bacillus patelloidae sp. nov., isolated from the intestinal tract of a marine limpet.</title>
        <authorList>
            <person name="Liu R."/>
            <person name="Dong C."/>
            <person name="Shao Z."/>
        </authorList>
    </citation>
    <scope>NUCLEOTIDE SEQUENCE [LARGE SCALE GENOMIC DNA]</scope>
    <source>
        <strain evidence="8 9">SA5d-4</strain>
    </source>
</reference>
<reference evidence="9" key="1">
    <citation type="submission" date="2017-08" db="EMBL/GenBank/DDBJ databases">
        <authorList>
            <person name="Huang Z."/>
        </authorList>
    </citation>
    <scope>NUCLEOTIDE SEQUENCE [LARGE SCALE GENOMIC DNA]</scope>
    <source>
        <strain evidence="9">SA5d-4</strain>
    </source>
</reference>
<comment type="subcellular location">
    <subcellularLocation>
        <location evidence="1">Cell membrane</location>
        <topology evidence="1">Multi-pass membrane protein</topology>
    </subcellularLocation>
</comment>
<evidence type="ECO:0000256" key="6">
    <source>
        <dbReference type="SAM" id="Phobius"/>
    </source>
</evidence>
<dbReference type="PROSITE" id="PS50156">
    <property type="entry name" value="SSD"/>
    <property type="match status" value="1"/>
</dbReference>
<dbReference type="Gene3D" id="1.20.1640.10">
    <property type="entry name" value="Multidrug efflux transporter AcrB transmembrane domain"/>
    <property type="match status" value="2"/>
</dbReference>
<evidence type="ECO:0000313" key="8">
    <source>
        <dbReference type="EMBL" id="OZM57182.1"/>
    </source>
</evidence>
<keyword evidence="3 6" id="KW-0812">Transmembrane</keyword>
<feature type="transmembrane region" description="Helical" evidence="6">
    <location>
        <begin position="672"/>
        <end position="690"/>
    </location>
</feature>
<feature type="transmembrane region" description="Helical" evidence="6">
    <location>
        <begin position="275"/>
        <end position="297"/>
    </location>
</feature>
<dbReference type="InterPro" id="IPR000731">
    <property type="entry name" value="SSD"/>
</dbReference>
<keyword evidence="2" id="KW-1003">Cell membrane</keyword>
<evidence type="ECO:0000259" key="7">
    <source>
        <dbReference type="PROSITE" id="PS50156"/>
    </source>
</evidence>
<dbReference type="RefSeq" id="WP_094923620.1">
    <property type="nucleotide sequence ID" value="NZ_NPIA01000003.1"/>
</dbReference>
<feature type="transmembrane region" description="Helical" evidence="6">
    <location>
        <begin position="645"/>
        <end position="666"/>
    </location>
</feature>
<keyword evidence="5 6" id="KW-0472">Membrane</keyword>
<dbReference type="EMBL" id="NPIA01000003">
    <property type="protein sequence ID" value="OZM57182.1"/>
    <property type="molecule type" value="Genomic_DNA"/>
</dbReference>
<dbReference type="InterPro" id="IPR050545">
    <property type="entry name" value="Mycobact_MmpL"/>
</dbReference>
<feature type="transmembrane region" description="Helical" evidence="6">
    <location>
        <begin position="562"/>
        <end position="582"/>
    </location>
</feature>
<evidence type="ECO:0000256" key="1">
    <source>
        <dbReference type="ARBA" id="ARBA00004651"/>
    </source>
</evidence>
<feature type="transmembrane region" description="Helical" evidence="6">
    <location>
        <begin position="536"/>
        <end position="555"/>
    </location>
</feature>
<dbReference type="InterPro" id="IPR004869">
    <property type="entry name" value="MMPL_dom"/>
</dbReference>
<dbReference type="Proteomes" id="UP000217083">
    <property type="component" value="Unassembled WGS sequence"/>
</dbReference>
<feature type="transmembrane region" description="Helical" evidence="6">
    <location>
        <begin position="303"/>
        <end position="328"/>
    </location>
</feature>
<feature type="transmembrane region" description="Helical" evidence="6">
    <location>
        <begin position="225"/>
        <end position="249"/>
    </location>
</feature>
<dbReference type="Pfam" id="PF03176">
    <property type="entry name" value="MMPL"/>
    <property type="match status" value="2"/>
</dbReference>
<evidence type="ECO:0000256" key="4">
    <source>
        <dbReference type="ARBA" id="ARBA00022989"/>
    </source>
</evidence>
<dbReference type="PANTHER" id="PTHR33406">
    <property type="entry name" value="MEMBRANE PROTEIN MJ1562-RELATED"/>
    <property type="match status" value="1"/>
</dbReference>
<gene>
    <name evidence="8" type="ORF">CIB95_06865</name>
</gene>
<evidence type="ECO:0000256" key="3">
    <source>
        <dbReference type="ARBA" id="ARBA00022692"/>
    </source>
</evidence>
<proteinExistence type="predicted"/>
<feature type="transmembrane region" description="Helical" evidence="6">
    <location>
        <begin position="20"/>
        <end position="38"/>
    </location>
</feature>
<feature type="domain" description="SSD" evidence="7">
    <location>
        <begin position="202"/>
        <end position="326"/>
    </location>
</feature>
<evidence type="ECO:0000256" key="2">
    <source>
        <dbReference type="ARBA" id="ARBA00022475"/>
    </source>
</evidence>
<keyword evidence="9" id="KW-1185">Reference proteome</keyword>
<dbReference type="PANTHER" id="PTHR33406:SF13">
    <property type="entry name" value="MEMBRANE PROTEIN YDFJ"/>
    <property type="match status" value="1"/>
</dbReference>
<feature type="transmembrane region" description="Helical" evidence="6">
    <location>
        <begin position="359"/>
        <end position="377"/>
    </location>
</feature>
<feature type="transmembrane region" description="Helical" evidence="6">
    <location>
        <begin position="594"/>
        <end position="613"/>
    </location>
</feature>
<evidence type="ECO:0000256" key="5">
    <source>
        <dbReference type="ARBA" id="ARBA00023136"/>
    </source>
</evidence>